<dbReference type="GO" id="GO:0005509">
    <property type="term" value="F:calcium ion binding"/>
    <property type="evidence" value="ECO:0000318"/>
    <property type="project" value="GO_Central"/>
</dbReference>
<dbReference type="Pfam" id="PF13833">
    <property type="entry name" value="EF-hand_8"/>
    <property type="match status" value="1"/>
</dbReference>
<dbReference type="Gramene" id="Pp3c2_7480V3.3">
    <property type="protein sequence ID" value="Pp3c2_7480V3.3"/>
    <property type="gene ID" value="Pp3c2_7480"/>
</dbReference>
<evidence type="ECO:0000313" key="15">
    <source>
        <dbReference type="EMBL" id="PNR59564.1"/>
    </source>
</evidence>
<keyword evidence="9" id="KW-0809">Transit peptide</keyword>
<reference evidence="16" key="3">
    <citation type="submission" date="2020-12" db="UniProtKB">
        <authorList>
            <consortium name="EnsemblPlants"/>
        </authorList>
    </citation>
    <scope>IDENTIFICATION</scope>
</reference>
<dbReference type="PANTHER" id="PTHR12294:SF1">
    <property type="entry name" value="CALCIUM UPTAKE PROTEIN 1, MITOCHONDRIAL"/>
    <property type="match status" value="1"/>
</dbReference>
<dbReference type="RefSeq" id="XP_024398208.1">
    <property type="nucleotide sequence ID" value="XM_024542440.2"/>
</dbReference>
<dbReference type="AlphaFoldDB" id="A0A2K1L0L1"/>
<accession>A0A2K1L0L1</accession>
<evidence type="ECO:0000256" key="7">
    <source>
        <dbReference type="ARBA" id="ARBA00022792"/>
    </source>
</evidence>
<feature type="domain" description="EF-hand" evidence="14">
    <location>
        <begin position="240"/>
        <end position="275"/>
    </location>
</feature>
<dbReference type="GeneID" id="112293237"/>
<evidence type="ECO:0000256" key="6">
    <source>
        <dbReference type="ARBA" id="ARBA00022737"/>
    </source>
</evidence>
<dbReference type="Pfam" id="PF13202">
    <property type="entry name" value="EF-hand_5"/>
    <property type="match status" value="2"/>
</dbReference>
<dbReference type="FunCoup" id="A0A2K1L0L1">
    <property type="interactions" value="2485"/>
</dbReference>
<keyword evidence="10" id="KW-0406">Ion transport</keyword>
<evidence type="ECO:0000256" key="8">
    <source>
        <dbReference type="ARBA" id="ARBA00022837"/>
    </source>
</evidence>
<dbReference type="GO" id="GO:0036444">
    <property type="term" value="P:calcium import into the mitochondrion"/>
    <property type="evidence" value="ECO:0000318"/>
    <property type="project" value="GO_Central"/>
</dbReference>
<dbReference type="PaxDb" id="3218-PP1S384_28V6.1"/>
<evidence type="ECO:0000256" key="9">
    <source>
        <dbReference type="ARBA" id="ARBA00022946"/>
    </source>
</evidence>
<dbReference type="InterPro" id="IPR011992">
    <property type="entry name" value="EF-hand-dom_pair"/>
</dbReference>
<evidence type="ECO:0000256" key="5">
    <source>
        <dbReference type="ARBA" id="ARBA00022723"/>
    </source>
</evidence>
<keyword evidence="12" id="KW-0472">Membrane</keyword>
<feature type="domain" description="EF-hand" evidence="14">
    <location>
        <begin position="434"/>
        <end position="469"/>
    </location>
</feature>
<evidence type="ECO:0000256" key="11">
    <source>
        <dbReference type="ARBA" id="ARBA00023128"/>
    </source>
</evidence>
<evidence type="ECO:0000256" key="2">
    <source>
        <dbReference type="ARBA" id="ARBA00004569"/>
    </source>
</evidence>
<proteinExistence type="inferred from homology"/>
<dbReference type="OrthoDB" id="186625at2759"/>
<dbReference type="PANTHER" id="PTHR12294">
    <property type="entry name" value="EF HAND DOMAIN FAMILY A1,A2-RELATED"/>
    <property type="match status" value="1"/>
</dbReference>
<evidence type="ECO:0000256" key="3">
    <source>
        <dbReference type="ARBA" id="ARBA00022448"/>
    </source>
</evidence>
<keyword evidence="6" id="KW-0677">Repeat</keyword>
<dbReference type="PROSITE" id="PS00018">
    <property type="entry name" value="EF_HAND_1"/>
    <property type="match status" value="2"/>
</dbReference>
<reference evidence="15 17" key="2">
    <citation type="journal article" date="2018" name="Plant J.">
        <title>The Physcomitrella patens chromosome-scale assembly reveals moss genome structure and evolution.</title>
        <authorList>
            <person name="Lang D."/>
            <person name="Ullrich K.K."/>
            <person name="Murat F."/>
            <person name="Fuchs J."/>
            <person name="Jenkins J."/>
            <person name="Haas F.B."/>
            <person name="Piednoel M."/>
            <person name="Gundlach H."/>
            <person name="Van Bel M."/>
            <person name="Meyberg R."/>
            <person name="Vives C."/>
            <person name="Morata J."/>
            <person name="Symeonidi A."/>
            <person name="Hiss M."/>
            <person name="Muchero W."/>
            <person name="Kamisugi Y."/>
            <person name="Saleh O."/>
            <person name="Blanc G."/>
            <person name="Decker E.L."/>
            <person name="van Gessel N."/>
            <person name="Grimwood J."/>
            <person name="Hayes R.D."/>
            <person name="Graham S.W."/>
            <person name="Gunter L.E."/>
            <person name="McDaniel S.F."/>
            <person name="Hoernstein S.N.W."/>
            <person name="Larsson A."/>
            <person name="Li F.W."/>
            <person name="Perroud P.F."/>
            <person name="Phillips J."/>
            <person name="Ranjan P."/>
            <person name="Rokshar D.S."/>
            <person name="Rothfels C.J."/>
            <person name="Schneider L."/>
            <person name="Shu S."/>
            <person name="Stevenson D.W."/>
            <person name="Thummler F."/>
            <person name="Tillich M."/>
            <person name="Villarreal Aguilar J.C."/>
            <person name="Widiez T."/>
            <person name="Wong G.K."/>
            <person name="Wymore A."/>
            <person name="Zhang Y."/>
            <person name="Zimmer A.D."/>
            <person name="Quatrano R.S."/>
            <person name="Mayer K.F.X."/>
            <person name="Goodstein D."/>
            <person name="Casacuberta J.M."/>
            <person name="Vandepoele K."/>
            <person name="Reski R."/>
            <person name="Cuming A.C."/>
            <person name="Tuskan G.A."/>
            <person name="Maumus F."/>
            <person name="Salse J."/>
            <person name="Schmutz J."/>
            <person name="Rensing S.A."/>
        </authorList>
    </citation>
    <scope>NUCLEOTIDE SEQUENCE [LARGE SCALE GENOMIC DNA]</scope>
    <source>
        <strain evidence="16 17">cv. Gransden 2004</strain>
    </source>
</reference>
<keyword evidence="5" id="KW-0479">Metal-binding</keyword>
<gene>
    <name evidence="16" type="primary">LOC112293237</name>
    <name evidence="15" type="ORF">PHYPA_002355</name>
</gene>
<dbReference type="EMBL" id="ABEU02000002">
    <property type="protein sequence ID" value="PNR59564.1"/>
    <property type="molecule type" value="Genomic_DNA"/>
</dbReference>
<evidence type="ECO:0000256" key="12">
    <source>
        <dbReference type="ARBA" id="ARBA00023136"/>
    </source>
</evidence>
<keyword evidence="4" id="KW-0109">Calcium transport</keyword>
<keyword evidence="7" id="KW-0999">Mitochondrion inner membrane</keyword>
<dbReference type="InterPro" id="IPR018247">
    <property type="entry name" value="EF_Hand_1_Ca_BS"/>
</dbReference>
<evidence type="ECO:0000313" key="16">
    <source>
        <dbReference type="EnsemblPlants" id="Pp3c2_7480V3.1"/>
    </source>
</evidence>
<organism evidence="15">
    <name type="scientific">Physcomitrium patens</name>
    <name type="common">Spreading-leaved earth moss</name>
    <name type="synonym">Physcomitrella patens</name>
    <dbReference type="NCBI Taxonomy" id="3218"/>
    <lineage>
        <taxon>Eukaryota</taxon>
        <taxon>Viridiplantae</taxon>
        <taxon>Streptophyta</taxon>
        <taxon>Embryophyta</taxon>
        <taxon>Bryophyta</taxon>
        <taxon>Bryophytina</taxon>
        <taxon>Bryopsida</taxon>
        <taxon>Funariidae</taxon>
        <taxon>Funariales</taxon>
        <taxon>Funariaceae</taxon>
        <taxon>Physcomitrium</taxon>
    </lineage>
</organism>
<keyword evidence="8" id="KW-0106">Calcium</keyword>
<dbReference type="KEGG" id="ppp:112293237"/>
<protein>
    <recommendedName>
        <fullName evidence="14">EF-hand domain-containing protein</fullName>
    </recommendedName>
</protein>
<dbReference type="InterPro" id="IPR039800">
    <property type="entry name" value="MICU1/2/3"/>
</dbReference>
<keyword evidence="11" id="KW-0496">Mitochondrion</keyword>
<dbReference type="OMA" id="YPEYMFF"/>
<dbReference type="Gramene" id="Pp3c2_7480V3.1">
    <property type="protein sequence ID" value="Pp3c2_7480V3.1"/>
    <property type="gene ID" value="Pp3c2_7480"/>
</dbReference>
<reference evidence="15 17" key="1">
    <citation type="journal article" date="2008" name="Science">
        <title>The Physcomitrella genome reveals evolutionary insights into the conquest of land by plants.</title>
        <authorList>
            <person name="Rensing S."/>
            <person name="Lang D."/>
            <person name="Zimmer A."/>
            <person name="Terry A."/>
            <person name="Salamov A."/>
            <person name="Shapiro H."/>
            <person name="Nishiyama T."/>
            <person name="Perroud P.-F."/>
            <person name="Lindquist E."/>
            <person name="Kamisugi Y."/>
            <person name="Tanahashi T."/>
            <person name="Sakakibara K."/>
            <person name="Fujita T."/>
            <person name="Oishi K."/>
            <person name="Shin-I T."/>
            <person name="Kuroki Y."/>
            <person name="Toyoda A."/>
            <person name="Suzuki Y."/>
            <person name="Hashimoto A."/>
            <person name="Yamaguchi K."/>
            <person name="Sugano A."/>
            <person name="Kohara Y."/>
            <person name="Fujiyama A."/>
            <person name="Anterola A."/>
            <person name="Aoki S."/>
            <person name="Ashton N."/>
            <person name="Barbazuk W.B."/>
            <person name="Barker E."/>
            <person name="Bennetzen J."/>
            <person name="Bezanilla M."/>
            <person name="Blankenship R."/>
            <person name="Cho S.H."/>
            <person name="Dutcher S."/>
            <person name="Estelle M."/>
            <person name="Fawcett J.A."/>
            <person name="Gundlach H."/>
            <person name="Hanada K."/>
            <person name="Heyl A."/>
            <person name="Hicks K.A."/>
            <person name="Hugh J."/>
            <person name="Lohr M."/>
            <person name="Mayer K."/>
            <person name="Melkozernov A."/>
            <person name="Murata T."/>
            <person name="Nelson D."/>
            <person name="Pils B."/>
            <person name="Prigge M."/>
            <person name="Reiss B."/>
            <person name="Renner T."/>
            <person name="Rombauts S."/>
            <person name="Rushton P."/>
            <person name="Sanderfoot A."/>
            <person name="Schween G."/>
            <person name="Shiu S.-H."/>
            <person name="Stueber K."/>
            <person name="Theodoulou F.L."/>
            <person name="Tu H."/>
            <person name="Van de Peer Y."/>
            <person name="Verrier P.J."/>
            <person name="Waters E."/>
            <person name="Wood A."/>
            <person name="Yang L."/>
            <person name="Cove D."/>
            <person name="Cuming A."/>
            <person name="Hasebe M."/>
            <person name="Lucas S."/>
            <person name="Mishler D.B."/>
            <person name="Reski R."/>
            <person name="Grigoriev I."/>
            <person name="Quatrano R.S."/>
            <person name="Boore J.L."/>
        </authorList>
    </citation>
    <scope>NUCLEOTIDE SEQUENCE [LARGE SCALE GENOMIC DNA]</scope>
    <source>
        <strain evidence="16 17">cv. Gransden 2004</strain>
    </source>
</reference>
<dbReference type="SUPFAM" id="SSF47473">
    <property type="entry name" value="EF-hand"/>
    <property type="match status" value="2"/>
</dbReference>
<dbReference type="EnsemblPlants" id="Pp3c2_7480V3.3">
    <property type="protein sequence ID" value="Pp3c2_7480V3.3"/>
    <property type="gene ID" value="Pp3c2_7480"/>
</dbReference>
<dbReference type="GO" id="GO:0051560">
    <property type="term" value="P:mitochondrial calcium ion homeostasis"/>
    <property type="evidence" value="ECO:0000318"/>
    <property type="project" value="GO_Central"/>
</dbReference>
<evidence type="ECO:0000256" key="10">
    <source>
        <dbReference type="ARBA" id="ARBA00023065"/>
    </source>
</evidence>
<comment type="similarity">
    <text evidence="13">Belongs to the MICU1 family. MICU1 subfamily.</text>
</comment>
<dbReference type="Proteomes" id="UP000006727">
    <property type="component" value="Chromosome 2"/>
</dbReference>
<keyword evidence="3" id="KW-0813">Transport</keyword>
<sequence>MKPAKLARVRLLYERRNLLTNQFRMPGLSLIAIASDCEDSGCVRSRGSDCVAESSSRWLSASFVSESGRPEESSRLTMFTTWGAALLAGAMAMGFERGDGGVVCSEGAERTLFSPMGKIPESKLAQTHFFLSEEFRRRIFFNYERRLRMRSPPEKVFQYFSSVRNGDGHFFMTAGDLMRATVPVFPPTGSHMVRGGHLQGERNPGELKCSPSKFFMLFDTNGDGLISFPEYIFFITLLSIPEKNFSATFRMFDLDENGMIDRAEFKKVMTWMRAQTRVGKSHTHGLRTGLGVSKDIDNAGMVEFFFGTNGNRQLPLTQFERFLKELHEEIIRLEFAHYDYDNRGTISATDFGLSMAASADLSKLHHYLDRVHDLSTDAQFSTTRITLEEFLEFAQLRKKIPVLAMAISSFGKIQGKLTKNDVQRAAVKLCDVQLTDVVMDIIFHIFDTDADGLLTMEEFLGVLQRRESDIADPTETGVIQFLKCLWRCSRHCQKPWL</sequence>
<dbReference type="PROSITE" id="PS50222">
    <property type="entry name" value="EF_HAND_2"/>
    <property type="match status" value="2"/>
</dbReference>
<name>A0A2K1L0L1_PHYPA</name>
<dbReference type="GO" id="GO:1990246">
    <property type="term" value="C:uniplex complex"/>
    <property type="evidence" value="ECO:0000318"/>
    <property type="project" value="GO_Central"/>
</dbReference>
<dbReference type="Gene3D" id="1.10.238.10">
    <property type="entry name" value="EF-hand"/>
    <property type="match status" value="3"/>
</dbReference>
<comment type="subcellular location">
    <subcellularLocation>
        <location evidence="1">Mitochondrion inner membrane</location>
    </subcellularLocation>
    <subcellularLocation>
        <location evidence="2">Mitochondrion intermembrane space</location>
    </subcellularLocation>
</comment>
<dbReference type="SMART" id="SM00054">
    <property type="entry name" value="EFh"/>
    <property type="match status" value="4"/>
</dbReference>
<dbReference type="STRING" id="3218.A0A2K1L0L1"/>
<dbReference type="GO" id="GO:0005758">
    <property type="term" value="C:mitochondrial intermembrane space"/>
    <property type="evidence" value="ECO:0007669"/>
    <property type="project" value="UniProtKB-SubCell"/>
</dbReference>
<keyword evidence="17" id="KW-1185">Reference proteome</keyword>
<evidence type="ECO:0000259" key="14">
    <source>
        <dbReference type="PROSITE" id="PS50222"/>
    </source>
</evidence>
<dbReference type="CDD" id="cd00051">
    <property type="entry name" value="EFh"/>
    <property type="match status" value="1"/>
</dbReference>
<evidence type="ECO:0000256" key="1">
    <source>
        <dbReference type="ARBA" id="ARBA00004273"/>
    </source>
</evidence>
<dbReference type="InterPro" id="IPR002048">
    <property type="entry name" value="EF_hand_dom"/>
</dbReference>
<dbReference type="EnsemblPlants" id="Pp3c2_7480V3.1">
    <property type="protein sequence ID" value="Pp3c2_7480V3.1"/>
    <property type="gene ID" value="Pp3c2_7480"/>
</dbReference>
<evidence type="ECO:0000256" key="4">
    <source>
        <dbReference type="ARBA" id="ARBA00022568"/>
    </source>
</evidence>
<evidence type="ECO:0000313" key="17">
    <source>
        <dbReference type="Proteomes" id="UP000006727"/>
    </source>
</evidence>
<evidence type="ECO:0000256" key="13">
    <source>
        <dbReference type="ARBA" id="ARBA00038333"/>
    </source>
</evidence>